<keyword evidence="2" id="KW-1185">Reference proteome</keyword>
<evidence type="ECO:0000313" key="1">
    <source>
        <dbReference type="EMBL" id="KAF3690410.1"/>
    </source>
</evidence>
<sequence>MLYTHLGETGASFINSAVLDLSKPATVHSLSPTSSSAISHNLLDVHRALA</sequence>
<protein>
    <submittedName>
        <fullName evidence="1">Uncharacterized protein</fullName>
    </submittedName>
</protein>
<dbReference type="Proteomes" id="UP000503349">
    <property type="component" value="Chromosome 5"/>
</dbReference>
<organism evidence="1 2">
    <name type="scientific">Channa argus</name>
    <name type="common">Northern snakehead</name>
    <name type="synonym">Ophicephalus argus</name>
    <dbReference type="NCBI Taxonomy" id="215402"/>
    <lineage>
        <taxon>Eukaryota</taxon>
        <taxon>Metazoa</taxon>
        <taxon>Chordata</taxon>
        <taxon>Craniata</taxon>
        <taxon>Vertebrata</taxon>
        <taxon>Euteleostomi</taxon>
        <taxon>Actinopterygii</taxon>
        <taxon>Neopterygii</taxon>
        <taxon>Teleostei</taxon>
        <taxon>Neoteleostei</taxon>
        <taxon>Acanthomorphata</taxon>
        <taxon>Anabantaria</taxon>
        <taxon>Anabantiformes</taxon>
        <taxon>Channoidei</taxon>
        <taxon>Channidae</taxon>
        <taxon>Channa</taxon>
    </lineage>
</organism>
<proteinExistence type="predicted"/>
<name>A0A6G1PJD6_CHAAH</name>
<dbReference type="EMBL" id="CM015716">
    <property type="protein sequence ID" value="KAF3690410.1"/>
    <property type="molecule type" value="Genomic_DNA"/>
</dbReference>
<accession>A0A6G1PJD6</accession>
<evidence type="ECO:0000313" key="2">
    <source>
        <dbReference type="Proteomes" id="UP000503349"/>
    </source>
</evidence>
<gene>
    <name evidence="1" type="ORF">EXN66_Car006083</name>
</gene>
<reference evidence="1 2" key="1">
    <citation type="submission" date="2019-02" db="EMBL/GenBank/DDBJ databases">
        <title>Opniocepnalus argus genome.</title>
        <authorList>
            <person name="Zhou C."/>
            <person name="Xiao S."/>
        </authorList>
    </citation>
    <scope>NUCLEOTIDE SEQUENCE [LARGE SCALE GENOMIC DNA]</scope>
    <source>
        <strain evidence="1">OARG1902GOOAL</strain>
        <tissue evidence="1">Muscle</tissue>
    </source>
</reference>
<dbReference type="AlphaFoldDB" id="A0A6G1PJD6"/>
<reference evidence="2" key="2">
    <citation type="submission" date="2019-02" db="EMBL/GenBank/DDBJ databases">
        <title>Opniocepnalus argus Var Kimnra genome.</title>
        <authorList>
            <person name="Zhou C."/>
            <person name="Xiao S."/>
        </authorList>
    </citation>
    <scope>NUCLEOTIDE SEQUENCE [LARGE SCALE GENOMIC DNA]</scope>
</reference>